<sequence length="92" mass="10356">MDSSSTALSPYCRRAPRDERVDIAPTREYRRDRQHLFALEDYQSALAAGGIVRSYCGIDELVRQGDPDCLAEVFAAEDQDCVTCLDIWRGQA</sequence>
<gene>
    <name evidence="1" type="ORF">F0U47_10205</name>
</gene>
<dbReference type="AlphaFoldDB" id="A0A5B1M7S2"/>
<proteinExistence type="predicted"/>
<dbReference type="Proteomes" id="UP000324351">
    <property type="component" value="Unassembled WGS sequence"/>
</dbReference>
<evidence type="ECO:0000313" key="2">
    <source>
        <dbReference type="Proteomes" id="UP000324351"/>
    </source>
</evidence>
<keyword evidence="2" id="KW-1185">Reference proteome</keyword>
<dbReference type="RefSeq" id="WP_149750214.1">
    <property type="nucleotide sequence ID" value="NZ_VUJW01000003.1"/>
</dbReference>
<name>A0A5B1M7S2_9ACTN</name>
<protein>
    <submittedName>
        <fullName evidence="1">Uncharacterized protein</fullName>
    </submittedName>
</protein>
<evidence type="ECO:0000313" key="1">
    <source>
        <dbReference type="EMBL" id="KAA1427790.1"/>
    </source>
</evidence>
<dbReference type="EMBL" id="VUJW01000003">
    <property type="protein sequence ID" value="KAA1427790.1"/>
    <property type="molecule type" value="Genomic_DNA"/>
</dbReference>
<reference evidence="1 2" key="1">
    <citation type="submission" date="2019-09" db="EMBL/GenBank/DDBJ databases">
        <title>Nocardioides panacisoli sp. nov., isolated from the soil of a ginseng field.</title>
        <authorList>
            <person name="Cho C."/>
        </authorList>
    </citation>
    <scope>NUCLEOTIDE SEQUENCE [LARGE SCALE GENOMIC DNA]</scope>
    <source>
        <strain evidence="1 2">BN140041</strain>
    </source>
</reference>
<organism evidence="1 2">
    <name type="scientific">Nocardioides antri</name>
    <dbReference type="NCBI Taxonomy" id="2607659"/>
    <lineage>
        <taxon>Bacteria</taxon>
        <taxon>Bacillati</taxon>
        <taxon>Actinomycetota</taxon>
        <taxon>Actinomycetes</taxon>
        <taxon>Propionibacteriales</taxon>
        <taxon>Nocardioidaceae</taxon>
        <taxon>Nocardioides</taxon>
    </lineage>
</organism>
<reference evidence="1 2" key="2">
    <citation type="submission" date="2019-09" db="EMBL/GenBank/DDBJ databases">
        <authorList>
            <person name="Jin C."/>
        </authorList>
    </citation>
    <scope>NUCLEOTIDE SEQUENCE [LARGE SCALE GENOMIC DNA]</scope>
    <source>
        <strain evidence="1 2">BN140041</strain>
    </source>
</reference>
<accession>A0A5B1M7S2</accession>
<comment type="caution">
    <text evidence="1">The sequence shown here is derived from an EMBL/GenBank/DDBJ whole genome shotgun (WGS) entry which is preliminary data.</text>
</comment>